<name>A0AAV4W1A6_9ARAC</name>
<organism evidence="1 2">
    <name type="scientific">Caerostris darwini</name>
    <dbReference type="NCBI Taxonomy" id="1538125"/>
    <lineage>
        <taxon>Eukaryota</taxon>
        <taxon>Metazoa</taxon>
        <taxon>Ecdysozoa</taxon>
        <taxon>Arthropoda</taxon>
        <taxon>Chelicerata</taxon>
        <taxon>Arachnida</taxon>
        <taxon>Araneae</taxon>
        <taxon>Araneomorphae</taxon>
        <taxon>Entelegynae</taxon>
        <taxon>Araneoidea</taxon>
        <taxon>Araneidae</taxon>
        <taxon>Caerostris</taxon>
    </lineage>
</organism>
<comment type="caution">
    <text evidence="1">The sequence shown here is derived from an EMBL/GenBank/DDBJ whole genome shotgun (WGS) entry which is preliminary data.</text>
</comment>
<proteinExistence type="predicted"/>
<evidence type="ECO:0000313" key="2">
    <source>
        <dbReference type="Proteomes" id="UP001054837"/>
    </source>
</evidence>
<reference evidence="1 2" key="1">
    <citation type="submission" date="2021-06" db="EMBL/GenBank/DDBJ databases">
        <title>Caerostris darwini draft genome.</title>
        <authorList>
            <person name="Kono N."/>
            <person name="Arakawa K."/>
        </authorList>
    </citation>
    <scope>NUCLEOTIDE SEQUENCE [LARGE SCALE GENOMIC DNA]</scope>
</reference>
<dbReference type="EMBL" id="BPLQ01013885">
    <property type="protein sequence ID" value="GIY75781.1"/>
    <property type="molecule type" value="Genomic_DNA"/>
</dbReference>
<evidence type="ECO:0000313" key="1">
    <source>
        <dbReference type="EMBL" id="GIY75781.1"/>
    </source>
</evidence>
<protein>
    <submittedName>
        <fullName evidence="1">Uncharacterized protein</fullName>
    </submittedName>
</protein>
<dbReference type="Proteomes" id="UP001054837">
    <property type="component" value="Unassembled WGS sequence"/>
</dbReference>
<sequence>MFPQNNYFIPYTVTSRNTVLFDQPISSSAACFVPAEDQSDLGCGNGQSLPKMTGALISLPNFFAGNGSFFFSRSSLTDFGGCSLYNHRKTTRIQVGAP</sequence>
<keyword evidence="2" id="KW-1185">Reference proteome</keyword>
<accession>A0AAV4W1A6</accession>
<gene>
    <name evidence="1" type="ORF">CDAR_236911</name>
</gene>
<dbReference type="AlphaFoldDB" id="A0AAV4W1A6"/>